<dbReference type="GO" id="GO:1903457">
    <property type="term" value="P:lactate catabolic process"/>
    <property type="evidence" value="ECO:0007669"/>
    <property type="project" value="TreeGrafter"/>
</dbReference>
<protein>
    <recommendedName>
        <fullName evidence="7">D-lactate dehydrogenase (cytochrome)</fullName>
        <ecNumber evidence="7">1.1.2.4</ecNumber>
    </recommendedName>
</protein>
<dbReference type="InterPro" id="IPR006094">
    <property type="entry name" value="Oxid_FAD_bind_N"/>
</dbReference>
<proteinExistence type="inferred from homology"/>
<comment type="similarity">
    <text evidence="2">Belongs to the FAD-binding oxidoreductase/transferase type 4 family.</text>
</comment>
<dbReference type="STRING" id="886738.Nlim_0318"/>
<keyword evidence="5" id="KW-0809">Transit peptide</keyword>
<keyword evidence="6" id="KW-0560">Oxidoreductase</keyword>
<name>F3KIL9_9ARCH</name>
<dbReference type="InterPro" id="IPR016166">
    <property type="entry name" value="FAD-bd_PCMH"/>
</dbReference>
<keyword evidence="3" id="KW-0285">Flavoprotein</keyword>
<dbReference type="Pfam" id="PF01565">
    <property type="entry name" value="FAD_binding_4"/>
    <property type="match status" value="1"/>
</dbReference>
<dbReference type="GO" id="GO:0004458">
    <property type="term" value="F:D-lactate dehydrogenase (cytochrome) activity"/>
    <property type="evidence" value="ECO:0007669"/>
    <property type="project" value="UniProtKB-EC"/>
</dbReference>
<dbReference type="PROSITE" id="PS51387">
    <property type="entry name" value="FAD_PCMH"/>
    <property type="match status" value="1"/>
</dbReference>
<accession>F3KIL9</accession>
<dbReference type="InterPro" id="IPR016169">
    <property type="entry name" value="FAD-bd_PCMH_sub2"/>
</dbReference>
<dbReference type="GO" id="GO:0071949">
    <property type="term" value="F:FAD binding"/>
    <property type="evidence" value="ECO:0007669"/>
    <property type="project" value="InterPro"/>
</dbReference>
<reference evidence="9" key="1">
    <citation type="journal article" date="2011" name="PLoS ONE">
        <title>Genome of a low-salinity ammonia-oxidizing archaeon determined by single-cell and metagenomic analysis.</title>
        <authorList>
            <person name="Blainey P.C."/>
            <person name="Mosier A.C."/>
            <person name="Potanina A."/>
            <person name="Francis C.A."/>
            <person name="Quake S.R."/>
        </authorList>
    </citation>
    <scope>NUCLEOTIDE SEQUENCE [LARGE SCALE GENOMIC DNA]</scope>
    <source>
        <strain evidence="9">SFB1</strain>
    </source>
</reference>
<dbReference type="InterPro" id="IPR004113">
    <property type="entry name" value="FAD-bd_oxidored_4_C"/>
</dbReference>
<evidence type="ECO:0000259" key="8">
    <source>
        <dbReference type="PROSITE" id="PS51387"/>
    </source>
</evidence>
<dbReference type="Pfam" id="PF02913">
    <property type="entry name" value="FAD-oxidase_C"/>
    <property type="match status" value="1"/>
</dbReference>
<keyword evidence="4" id="KW-0274">FAD</keyword>
<dbReference type="Gene3D" id="3.30.465.10">
    <property type="match status" value="1"/>
</dbReference>
<dbReference type="AlphaFoldDB" id="F3KIL9"/>
<dbReference type="Gene3D" id="3.30.70.2740">
    <property type="match status" value="1"/>
</dbReference>
<evidence type="ECO:0000313" key="9">
    <source>
        <dbReference type="EMBL" id="EGG42763.1"/>
    </source>
</evidence>
<comment type="cofactor">
    <cofactor evidence="1">
        <name>FAD</name>
        <dbReference type="ChEBI" id="CHEBI:57692"/>
    </cofactor>
</comment>
<feature type="domain" description="FAD-binding PCMH-type" evidence="8">
    <location>
        <begin position="50"/>
        <end position="254"/>
    </location>
</feature>
<sequence length="450" mass="50396">MSMRDKLLKNQTSRYSNISKLQKSLKKTITGNVLWDREIVNYYSVDASVYQIIPDVVVIPKNERDVINVVKIARKYKVSVTVRGTGTGLVGSALNSGIIIDLKKFDSIKIQKNNVKVGAGTSKGNLDKVLENKSKFFPPSPSVGPYCSVGGMIGNNSSGSRSLKYGSTIDNIEKITFVDGHGNKITLPENKEYGSKIFKLTKKIDIEKFPKVTKNSSGYRLDSIKSIRDVHKIIVGSEGTLGIVLSANLKITSIPNNRVLLIVEYQSENEAATNCSQIANTFPTAIEFVDKTIMKNINHRFDKKSKCLLFVEYDSEIKNIQKRIKKIITGKISKIIQNNPDIQKWWKFRDSSLYYSSKVIKNKTLHVIEDATVPIERLPELFSLIKKINQKFHTKSIAYGHAGNGNIHIRLILKKKKISIIKKIANEYFDNIIKMGGTITGEHGDGLARS</sequence>
<dbReference type="GO" id="GO:0008720">
    <property type="term" value="F:D-lactate dehydrogenase (NAD+) activity"/>
    <property type="evidence" value="ECO:0007669"/>
    <property type="project" value="TreeGrafter"/>
</dbReference>
<dbReference type="Proteomes" id="UP000004348">
    <property type="component" value="Chromosome"/>
</dbReference>
<evidence type="ECO:0000256" key="7">
    <source>
        <dbReference type="ARBA" id="ARBA00038897"/>
    </source>
</evidence>
<dbReference type="InterPro" id="IPR036318">
    <property type="entry name" value="FAD-bd_PCMH-like_sf"/>
</dbReference>
<dbReference type="PANTHER" id="PTHR11748">
    <property type="entry name" value="D-LACTATE DEHYDROGENASE"/>
    <property type="match status" value="1"/>
</dbReference>
<evidence type="ECO:0000256" key="2">
    <source>
        <dbReference type="ARBA" id="ARBA00008000"/>
    </source>
</evidence>
<evidence type="ECO:0000256" key="4">
    <source>
        <dbReference type="ARBA" id="ARBA00022827"/>
    </source>
</evidence>
<gene>
    <name evidence="9" type="ORF">Nlim_0318</name>
</gene>
<evidence type="ECO:0000256" key="1">
    <source>
        <dbReference type="ARBA" id="ARBA00001974"/>
    </source>
</evidence>
<dbReference type="SUPFAM" id="SSF56176">
    <property type="entry name" value="FAD-binding/transporter-associated domain-like"/>
    <property type="match status" value="1"/>
</dbReference>
<dbReference type="InterPro" id="IPR016164">
    <property type="entry name" value="FAD-linked_Oxase-like_C"/>
</dbReference>
<dbReference type="EMBL" id="AEGP01000022">
    <property type="protein sequence ID" value="EGG42763.1"/>
    <property type="molecule type" value="Genomic_DNA"/>
</dbReference>
<dbReference type="EC" id="1.1.2.4" evidence="7"/>
<dbReference type="SUPFAM" id="SSF55103">
    <property type="entry name" value="FAD-linked oxidases, C-terminal domain"/>
    <property type="match status" value="1"/>
</dbReference>
<organism evidence="9">
    <name type="scientific">Candidatus Nitrosarchaeum limnium SFB1</name>
    <dbReference type="NCBI Taxonomy" id="886738"/>
    <lineage>
        <taxon>Archaea</taxon>
        <taxon>Nitrososphaerota</taxon>
        <taxon>Nitrososphaeria</taxon>
        <taxon>Nitrosopumilales</taxon>
        <taxon>Nitrosopumilaceae</taxon>
        <taxon>Nitrosarchaeum</taxon>
    </lineage>
</organism>
<comment type="caution">
    <text evidence="9">The sequence shown here is derived from an EMBL/GenBank/DDBJ whole genome shotgun (WGS) entry which is preliminary data.</text>
</comment>
<evidence type="ECO:0000256" key="3">
    <source>
        <dbReference type="ARBA" id="ARBA00022630"/>
    </source>
</evidence>
<dbReference type="PANTHER" id="PTHR11748:SF111">
    <property type="entry name" value="D-LACTATE DEHYDROGENASE, MITOCHONDRIAL-RELATED"/>
    <property type="match status" value="1"/>
</dbReference>
<evidence type="ECO:0000256" key="5">
    <source>
        <dbReference type="ARBA" id="ARBA00022946"/>
    </source>
</evidence>
<dbReference type="HOGENOM" id="CLU_017779_9_2_2"/>
<evidence type="ECO:0000256" key="6">
    <source>
        <dbReference type="ARBA" id="ARBA00023002"/>
    </source>
</evidence>